<dbReference type="PANTHER" id="PTHR46797">
    <property type="entry name" value="HTH-TYPE TRANSCRIPTIONAL REGULATOR"/>
    <property type="match status" value="1"/>
</dbReference>
<dbReference type="InterPro" id="IPR026281">
    <property type="entry name" value="HTH_RamB"/>
</dbReference>
<evidence type="ECO:0000256" key="4">
    <source>
        <dbReference type="ARBA" id="ARBA00023163"/>
    </source>
</evidence>
<dbReference type="PANTHER" id="PTHR46797:SF23">
    <property type="entry name" value="HTH-TYPE TRANSCRIPTIONAL REGULATOR SUTR"/>
    <property type="match status" value="1"/>
</dbReference>
<dbReference type="PROSITE" id="PS50943">
    <property type="entry name" value="HTH_CROC1"/>
    <property type="match status" value="1"/>
</dbReference>
<gene>
    <name evidence="6" type="ORF">DKP76_08460</name>
</gene>
<name>A0A316J963_9HYPH</name>
<dbReference type="RefSeq" id="WP_109706026.1">
    <property type="nucleotide sequence ID" value="NZ_QGDB01000003.1"/>
</dbReference>
<dbReference type="GO" id="GO:0005829">
    <property type="term" value="C:cytosol"/>
    <property type="evidence" value="ECO:0007669"/>
    <property type="project" value="TreeGrafter"/>
</dbReference>
<comment type="caution">
    <text evidence="6">The sequence shown here is derived from an EMBL/GenBank/DDBJ whole genome shotgun (WGS) entry which is preliminary data.</text>
</comment>
<dbReference type="InterPro" id="IPR010982">
    <property type="entry name" value="Lambda_DNA-bd_dom_sf"/>
</dbReference>
<dbReference type="InterPro" id="IPR018653">
    <property type="entry name" value="ScfR_C"/>
</dbReference>
<dbReference type="Pfam" id="PF06114">
    <property type="entry name" value="Peptidase_M78"/>
    <property type="match status" value="1"/>
</dbReference>
<keyword evidence="2" id="KW-0805">Transcription regulation</keyword>
<dbReference type="Proteomes" id="UP000245865">
    <property type="component" value="Unassembled WGS sequence"/>
</dbReference>
<sequence length="470" mass="52548">MAPRKLYVGRKIRELREQHKATQAGFAERLGISTSYLNQIENNQRPVSAAVLLALAENYQIDIAAISLGDDDRLLSAVSEALADPVFDNYKPNLQELKLITQNVPGLAHALIACHQAYRRNSEQLASLDNQLGRASSIAEPAPYEEVRDFFHFIDNYMHELDIAAENLAAKLDIAGRDSSLVLPQYMENRHRVRVARATPDETILRRFDPAARVLYLNPYSPASTRNFQIAFQIAELEMAELIASIAKRADFRSTEASEICKIGLRNYFAGALILPYQSFLSAARELRHDLELLASRFGASLEQVAHRLSTLQRPGQRGVPVFFARIDRAGNITKRHSAAKLQFARYGAACPLWNVHQAFETPGRIIRQLAETPDGARYLCIATELTKSDGGFNAPQRRYAISLGCEIAFARDFVYADGLDVTARSAFDPIGVSCRICERAECVQRAVPPLKSRIAVDHDRRGILPYRLL</sequence>
<dbReference type="Gene3D" id="1.10.260.40">
    <property type="entry name" value="lambda repressor-like DNA-binding domains"/>
    <property type="match status" value="1"/>
</dbReference>
<keyword evidence="3" id="KW-0238">DNA-binding</keyword>
<reference evidence="6 7" key="1">
    <citation type="submission" date="2018-05" db="EMBL/GenBank/DDBJ databases">
        <title>Comparative genomic sequence analysis between strain HN4 and CCM 8460T (Falsochrobactrum ovis) will provide more evidence to prove that HN4 is a new species of Falsochrobactrum.</title>
        <authorList>
            <person name="Lyu W."/>
            <person name="Sun L."/>
            <person name="Yao L."/>
        </authorList>
    </citation>
    <scope>NUCLEOTIDE SEQUENCE [LARGE SCALE GENOMIC DNA]</scope>
    <source>
        <strain evidence="6 7">HN4</strain>
    </source>
</reference>
<dbReference type="SUPFAM" id="SSF47413">
    <property type="entry name" value="lambda repressor-like DNA-binding domains"/>
    <property type="match status" value="1"/>
</dbReference>
<dbReference type="GO" id="GO:0003677">
    <property type="term" value="F:DNA binding"/>
    <property type="evidence" value="ECO:0007669"/>
    <property type="project" value="UniProtKB-KW"/>
</dbReference>
<dbReference type="EMBL" id="QGDB01000003">
    <property type="protein sequence ID" value="PWL17791.1"/>
    <property type="molecule type" value="Genomic_DNA"/>
</dbReference>
<evidence type="ECO:0000313" key="6">
    <source>
        <dbReference type="EMBL" id="PWL17791.1"/>
    </source>
</evidence>
<evidence type="ECO:0000259" key="5">
    <source>
        <dbReference type="PROSITE" id="PS50943"/>
    </source>
</evidence>
<comment type="similarity">
    <text evidence="1">Belongs to the short-chain fatty acyl-CoA assimilation regulator (ScfR) family.</text>
</comment>
<evidence type="ECO:0000313" key="7">
    <source>
        <dbReference type="Proteomes" id="UP000245865"/>
    </source>
</evidence>
<dbReference type="InterPro" id="IPR010359">
    <property type="entry name" value="IrrE_HExxH"/>
</dbReference>
<dbReference type="Pfam" id="PF01381">
    <property type="entry name" value="HTH_3"/>
    <property type="match status" value="1"/>
</dbReference>
<dbReference type="AlphaFoldDB" id="A0A316J963"/>
<organism evidence="6 7">
    <name type="scientific">Falsochrobactrum shanghaiense</name>
    <dbReference type="NCBI Taxonomy" id="2201899"/>
    <lineage>
        <taxon>Bacteria</taxon>
        <taxon>Pseudomonadati</taxon>
        <taxon>Pseudomonadota</taxon>
        <taxon>Alphaproteobacteria</taxon>
        <taxon>Hyphomicrobiales</taxon>
        <taxon>Brucellaceae</taxon>
        <taxon>Falsochrobactrum</taxon>
    </lineage>
</organism>
<evidence type="ECO:0000256" key="1">
    <source>
        <dbReference type="ARBA" id="ARBA00007227"/>
    </source>
</evidence>
<feature type="domain" description="HTH cro/C1-type" evidence="5">
    <location>
        <begin position="12"/>
        <end position="66"/>
    </location>
</feature>
<keyword evidence="4" id="KW-0804">Transcription</keyword>
<dbReference type="PIRSF" id="PIRSF019251">
    <property type="entry name" value="Rv0465c"/>
    <property type="match status" value="1"/>
</dbReference>
<protein>
    <submittedName>
        <fullName evidence="6">Cro/Cl family transcriptional regulator</fullName>
    </submittedName>
</protein>
<dbReference type="CDD" id="cd00093">
    <property type="entry name" value="HTH_XRE"/>
    <property type="match status" value="1"/>
</dbReference>
<dbReference type="InterPro" id="IPR001387">
    <property type="entry name" value="Cro/C1-type_HTH"/>
</dbReference>
<dbReference type="Pfam" id="PF09856">
    <property type="entry name" value="ScfRs"/>
    <property type="match status" value="1"/>
</dbReference>
<dbReference type="GO" id="GO:0003700">
    <property type="term" value="F:DNA-binding transcription factor activity"/>
    <property type="evidence" value="ECO:0007669"/>
    <property type="project" value="TreeGrafter"/>
</dbReference>
<dbReference type="InterPro" id="IPR050807">
    <property type="entry name" value="TransReg_Diox_bact_type"/>
</dbReference>
<dbReference type="SMART" id="SM00530">
    <property type="entry name" value="HTH_XRE"/>
    <property type="match status" value="1"/>
</dbReference>
<evidence type="ECO:0000256" key="3">
    <source>
        <dbReference type="ARBA" id="ARBA00023125"/>
    </source>
</evidence>
<proteinExistence type="inferred from homology"/>
<keyword evidence="7" id="KW-1185">Reference proteome</keyword>
<accession>A0A316J963</accession>
<dbReference type="OrthoDB" id="1123084at2"/>
<evidence type="ECO:0000256" key="2">
    <source>
        <dbReference type="ARBA" id="ARBA00023015"/>
    </source>
</evidence>